<dbReference type="UniPathway" id="UPA00637"/>
<accession>A0A420ESA2</accession>
<feature type="signal peptide" evidence="6">
    <location>
        <begin position="1"/>
        <end position="30"/>
    </location>
</feature>
<gene>
    <name evidence="8" type="ORF">D6851_00510</name>
</gene>
<keyword evidence="4 6" id="KW-0732">Signal</keyword>
<dbReference type="InterPro" id="IPR014438">
    <property type="entry name" value="Glucan_biosyn_MdoG/MdoD"/>
</dbReference>
<comment type="similarity">
    <text evidence="3">Belongs to the OpgD/OpgG family.</text>
</comment>
<evidence type="ECO:0000256" key="3">
    <source>
        <dbReference type="ARBA" id="ARBA00009284"/>
    </source>
</evidence>
<evidence type="ECO:0000313" key="8">
    <source>
        <dbReference type="EMBL" id="RKF23551.1"/>
    </source>
</evidence>
<dbReference type="InterPro" id="IPR014718">
    <property type="entry name" value="GH-type_carb-bd"/>
</dbReference>
<dbReference type="Pfam" id="PF04349">
    <property type="entry name" value="MdoG"/>
    <property type="match status" value="1"/>
</dbReference>
<dbReference type="SUPFAM" id="SSF74650">
    <property type="entry name" value="Galactose mutarotase-like"/>
    <property type="match status" value="1"/>
</dbReference>
<keyword evidence="9" id="KW-1185">Reference proteome</keyword>
<dbReference type="PANTHER" id="PTHR30504:SF3">
    <property type="entry name" value="GLUCANS BIOSYNTHESIS PROTEIN D"/>
    <property type="match status" value="1"/>
</dbReference>
<dbReference type="InterPro" id="IPR013783">
    <property type="entry name" value="Ig-like_fold"/>
</dbReference>
<dbReference type="AlphaFoldDB" id="A0A420ESA2"/>
<evidence type="ECO:0000256" key="5">
    <source>
        <dbReference type="ARBA" id="ARBA00022764"/>
    </source>
</evidence>
<evidence type="ECO:0000256" key="2">
    <source>
        <dbReference type="ARBA" id="ARBA00005001"/>
    </source>
</evidence>
<comment type="subcellular location">
    <subcellularLocation>
        <location evidence="1">Periplasm</location>
    </subcellularLocation>
</comment>
<dbReference type="InterPro" id="IPR007444">
    <property type="entry name" value="Glucan_biosyn_MdoG_C"/>
</dbReference>
<evidence type="ECO:0000256" key="1">
    <source>
        <dbReference type="ARBA" id="ARBA00004418"/>
    </source>
</evidence>
<protein>
    <submittedName>
        <fullName evidence="8">Glucan biosynthesis protein D</fullName>
    </submittedName>
</protein>
<dbReference type="GO" id="GO:0003824">
    <property type="term" value="F:catalytic activity"/>
    <property type="evidence" value="ECO:0007669"/>
    <property type="project" value="InterPro"/>
</dbReference>
<organism evidence="8 9">
    <name type="scientific">Altericroceibacterium spongiae</name>
    <dbReference type="NCBI Taxonomy" id="2320269"/>
    <lineage>
        <taxon>Bacteria</taxon>
        <taxon>Pseudomonadati</taxon>
        <taxon>Pseudomonadota</taxon>
        <taxon>Alphaproteobacteria</taxon>
        <taxon>Sphingomonadales</taxon>
        <taxon>Erythrobacteraceae</taxon>
        <taxon>Altericroceibacterium</taxon>
    </lineage>
</organism>
<dbReference type="GO" id="GO:0030246">
    <property type="term" value="F:carbohydrate binding"/>
    <property type="evidence" value="ECO:0007669"/>
    <property type="project" value="InterPro"/>
</dbReference>
<reference evidence="8 9" key="1">
    <citation type="submission" date="2018-09" db="EMBL/GenBank/DDBJ databases">
        <title>Altererythrobacter spongiae sp. nov., isolated from a marine sponge.</title>
        <authorList>
            <person name="Zhuang L."/>
            <person name="Luo L."/>
        </authorList>
    </citation>
    <scope>NUCLEOTIDE SEQUENCE [LARGE SCALE GENOMIC DNA]</scope>
    <source>
        <strain evidence="8 9">HN-Y73</strain>
    </source>
</reference>
<dbReference type="Gene3D" id="2.70.98.10">
    <property type="match status" value="1"/>
</dbReference>
<evidence type="ECO:0000256" key="6">
    <source>
        <dbReference type="SAM" id="SignalP"/>
    </source>
</evidence>
<dbReference type="InterPro" id="IPR011013">
    <property type="entry name" value="Gal_mutarotase_sf_dom"/>
</dbReference>
<dbReference type="PIRSF" id="PIRSF006281">
    <property type="entry name" value="MdoG"/>
    <property type="match status" value="1"/>
</dbReference>
<evidence type="ECO:0000259" key="7">
    <source>
        <dbReference type="Pfam" id="PF04349"/>
    </source>
</evidence>
<comment type="pathway">
    <text evidence="2">Glycan metabolism; osmoregulated periplasmic glucan (OPG) biosynthesis.</text>
</comment>
<evidence type="ECO:0000256" key="4">
    <source>
        <dbReference type="ARBA" id="ARBA00022729"/>
    </source>
</evidence>
<sequence>MTETSQFTRRSACALFASLAACASFSPLMAQTGRLGPPEKFSWDRLKKRARDLARQAYAGQTKAEVMASDFDEYVKLSYGEAEAIEGSVRLFPAARTVAEHPVAMHILENGKARLIEDTSSLFIGGKDADAAGFRVMDSSGERDWLAYLGASYFRASGSRGQYGLSARAIAVNIGLSEAEEFPDFTDFWIERVGEEHFIIYALLNGPSVTGAYRFDSQMGQTGVTQDIRAALFFRKDIKRLGIAPETSMFWYDQSDDHRDSDWRPEIHDSDGLAIWSGTGERIWRPLANPDHPRVNTFQTQSPKGFGLLQRDQKFDHYQDDSVFYDRRPNLWVTPQGDWGAGEVMLYEMPTDRETTDNIGAFWTPKEPARAGGSMELAYSLHWTSEDPTKNVVARNVDFFIGPAGIPGKKVIAGASKYVFDFEGESLAGLDRESGVEIVTNLPEDAVLSSSAYPVVDQPNRWRAMLDIRDNLTEPLDCRLFLQRGSDALTETVITSLQA</sequence>
<evidence type="ECO:0000313" key="9">
    <source>
        <dbReference type="Proteomes" id="UP000284395"/>
    </source>
</evidence>
<name>A0A420ESA2_9SPHN</name>
<keyword evidence="5" id="KW-0574">Periplasm</keyword>
<dbReference type="EMBL" id="RAPF01000001">
    <property type="protein sequence ID" value="RKF23551.1"/>
    <property type="molecule type" value="Genomic_DNA"/>
</dbReference>
<dbReference type="InterPro" id="IPR014756">
    <property type="entry name" value="Ig_E-set"/>
</dbReference>
<dbReference type="OrthoDB" id="9777817at2"/>
<dbReference type="SUPFAM" id="SSF81296">
    <property type="entry name" value="E set domains"/>
    <property type="match status" value="1"/>
</dbReference>
<dbReference type="Gene3D" id="2.60.40.10">
    <property type="entry name" value="Immunoglobulins"/>
    <property type="match status" value="1"/>
</dbReference>
<feature type="domain" description="Glucan biosynthesis periplasmic MdoG C-terminal" evidence="7">
    <location>
        <begin position="41"/>
        <end position="494"/>
    </location>
</feature>
<dbReference type="GO" id="GO:0030288">
    <property type="term" value="C:outer membrane-bounded periplasmic space"/>
    <property type="evidence" value="ECO:0007669"/>
    <property type="project" value="TreeGrafter"/>
</dbReference>
<dbReference type="PANTHER" id="PTHR30504">
    <property type="entry name" value="GLUCANS BIOSYNTHESIS PROTEIN"/>
    <property type="match status" value="1"/>
</dbReference>
<dbReference type="Proteomes" id="UP000284395">
    <property type="component" value="Unassembled WGS sequence"/>
</dbReference>
<dbReference type="GO" id="GO:0051274">
    <property type="term" value="P:beta-glucan biosynthetic process"/>
    <property type="evidence" value="ECO:0007669"/>
    <property type="project" value="TreeGrafter"/>
</dbReference>
<comment type="caution">
    <text evidence="8">The sequence shown here is derived from an EMBL/GenBank/DDBJ whole genome shotgun (WGS) entry which is preliminary data.</text>
</comment>
<feature type="chain" id="PRO_5019554301" evidence="6">
    <location>
        <begin position="31"/>
        <end position="499"/>
    </location>
</feature>
<proteinExistence type="inferred from homology"/>